<name>A0ABT9WU71_9BACI</name>
<feature type="transmembrane region" description="Helical" evidence="1">
    <location>
        <begin position="80"/>
        <end position="104"/>
    </location>
</feature>
<accession>A0ABT9WU71</accession>
<dbReference type="Pfam" id="PF05437">
    <property type="entry name" value="AzlD"/>
    <property type="match status" value="1"/>
</dbReference>
<keyword evidence="3" id="KW-1185">Reference proteome</keyword>
<sequence>MELNMTVLLIIFGGAIVTMLPRVLPLAVLSKVDLPDWVVNWLKHIPVAIMAALLAQELLIPTEEFGYFYGNLRLLAAIPTILVAIFTRSLLGTVIVGILSMMLLRFIF</sequence>
<proteinExistence type="predicted"/>
<dbReference type="EMBL" id="JAUSTT010000014">
    <property type="protein sequence ID" value="MDQ0176659.1"/>
    <property type="molecule type" value="Genomic_DNA"/>
</dbReference>
<dbReference type="InterPro" id="IPR008407">
    <property type="entry name" value="Brnchd-chn_aa_trnsp_AzlD"/>
</dbReference>
<feature type="transmembrane region" description="Helical" evidence="1">
    <location>
        <begin position="6"/>
        <end position="29"/>
    </location>
</feature>
<evidence type="ECO:0000313" key="2">
    <source>
        <dbReference type="EMBL" id="MDQ0176659.1"/>
    </source>
</evidence>
<evidence type="ECO:0000313" key="3">
    <source>
        <dbReference type="Proteomes" id="UP001223586"/>
    </source>
</evidence>
<dbReference type="RefSeq" id="WP_307229988.1">
    <property type="nucleotide sequence ID" value="NZ_JAUSTT010000014.1"/>
</dbReference>
<evidence type="ECO:0000256" key="1">
    <source>
        <dbReference type="SAM" id="Phobius"/>
    </source>
</evidence>
<keyword evidence="1" id="KW-0812">Transmembrane</keyword>
<keyword evidence="1" id="KW-0472">Membrane</keyword>
<keyword evidence="1" id="KW-1133">Transmembrane helix</keyword>
<organism evidence="2 3">
    <name type="scientific">Bacillus chungangensis</name>
    <dbReference type="NCBI Taxonomy" id="587633"/>
    <lineage>
        <taxon>Bacteria</taxon>
        <taxon>Bacillati</taxon>
        <taxon>Bacillota</taxon>
        <taxon>Bacilli</taxon>
        <taxon>Bacillales</taxon>
        <taxon>Bacillaceae</taxon>
        <taxon>Bacillus</taxon>
    </lineage>
</organism>
<gene>
    <name evidence="2" type="ORF">J2S08_002517</name>
</gene>
<protein>
    <submittedName>
        <fullName evidence="2">Branched-subunit amino acid transport protein</fullName>
    </submittedName>
</protein>
<comment type="caution">
    <text evidence="2">The sequence shown here is derived from an EMBL/GenBank/DDBJ whole genome shotgun (WGS) entry which is preliminary data.</text>
</comment>
<reference evidence="2 3" key="1">
    <citation type="submission" date="2023-07" db="EMBL/GenBank/DDBJ databases">
        <title>Genomic Encyclopedia of Type Strains, Phase IV (KMG-IV): sequencing the most valuable type-strain genomes for metagenomic binning, comparative biology and taxonomic classification.</title>
        <authorList>
            <person name="Goeker M."/>
        </authorList>
    </citation>
    <scope>NUCLEOTIDE SEQUENCE [LARGE SCALE GENOMIC DNA]</scope>
    <source>
        <strain evidence="2 3">DSM 23837</strain>
    </source>
</reference>
<dbReference type="Proteomes" id="UP001223586">
    <property type="component" value="Unassembled WGS sequence"/>
</dbReference>